<sequence>MAEQLIQQILLADAARESFADDLKEPIPDAWVAMIDRATFSSSAGRVTSLAARRASRKSTISRWAIGASMAASVVIGLYVTSAPSSQALISVEDGQLIASADLSGALDQARGGLAIPIDPDHRLDVQLSLRKASGSFCREAIVDAPGIEQDRHIFACKDDGDWTISAFANAPRRESGFAAVSSDRPLDALVEAIEGETLDQSAEERAIRMKWQDPATDDRQRVQ</sequence>
<reference evidence="2 3" key="1">
    <citation type="submission" date="2020-08" db="EMBL/GenBank/DDBJ databases">
        <title>Genomic Encyclopedia of Type Strains, Phase IV (KMG-IV): sequencing the most valuable type-strain genomes for metagenomic binning, comparative biology and taxonomic classification.</title>
        <authorList>
            <person name="Goeker M."/>
        </authorList>
    </citation>
    <scope>NUCLEOTIDE SEQUENCE [LARGE SCALE GENOMIC DNA]</scope>
    <source>
        <strain evidence="2 3">DSM 17328</strain>
    </source>
</reference>
<keyword evidence="3" id="KW-1185">Reference proteome</keyword>
<feature type="transmembrane region" description="Helical" evidence="1">
    <location>
        <begin position="61"/>
        <end position="80"/>
    </location>
</feature>
<dbReference type="EMBL" id="JACHNZ010000069">
    <property type="protein sequence ID" value="MBB4633916.1"/>
    <property type="molecule type" value="Genomic_DNA"/>
</dbReference>
<keyword evidence="1" id="KW-1133">Transmembrane helix</keyword>
<dbReference type="AlphaFoldDB" id="A0A7W7B4M7"/>
<proteinExistence type="predicted"/>
<gene>
    <name evidence="2" type="ORF">GGQ98_003574</name>
</gene>
<evidence type="ECO:0008006" key="4">
    <source>
        <dbReference type="Google" id="ProtNLM"/>
    </source>
</evidence>
<evidence type="ECO:0000256" key="1">
    <source>
        <dbReference type="SAM" id="Phobius"/>
    </source>
</evidence>
<evidence type="ECO:0000313" key="2">
    <source>
        <dbReference type="EMBL" id="MBB4633916.1"/>
    </source>
</evidence>
<comment type="caution">
    <text evidence="2">The sequence shown here is derived from an EMBL/GenBank/DDBJ whole genome shotgun (WGS) entry which is preliminary data.</text>
</comment>
<evidence type="ECO:0000313" key="3">
    <source>
        <dbReference type="Proteomes" id="UP000566324"/>
    </source>
</evidence>
<dbReference type="Proteomes" id="UP000566324">
    <property type="component" value="Unassembled WGS sequence"/>
</dbReference>
<protein>
    <recommendedName>
        <fullName evidence="4">Anti-sigma factor</fullName>
    </recommendedName>
</protein>
<accession>A0A7W7B4M7</accession>
<dbReference type="RefSeq" id="WP_184071949.1">
    <property type="nucleotide sequence ID" value="NZ_JACHNZ010000069.1"/>
</dbReference>
<organism evidence="2 3">
    <name type="scientific">Sphingosinicella soli</name>
    <dbReference type="NCBI Taxonomy" id="333708"/>
    <lineage>
        <taxon>Bacteria</taxon>
        <taxon>Pseudomonadati</taxon>
        <taxon>Pseudomonadota</taxon>
        <taxon>Alphaproteobacteria</taxon>
        <taxon>Sphingomonadales</taxon>
        <taxon>Sphingosinicellaceae</taxon>
        <taxon>Sphingosinicella</taxon>
    </lineage>
</organism>
<keyword evidence="1" id="KW-0472">Membrane</keyword>
<keyword evidence="1" id="KW-0812">Transmembrane</keyword>
<name>A0A7W7B4M7_9SPHN</name>